<reference evidence="8 9" key="1">
    <citation type="submission" date="2015-09" db="EMBL/GenBank/DDBJ databases">
        <title>Host preference determinants of Valsa canker pathogens revealed by comparative genomics.</title>
        <authorList>
            <person name="Yin Z."/>
            <person name="Huang L."/>
        </authorList>
    </citation>
    <scope>NUCLEOTIDE SEQUENCE [LARGE SCALE GENOMIC DNA]</scope>
    <source>
        <strain evidence="8 9">03-1</strain>
    </source>
</reference>
<evidence type="ECO:0000259" key="7">
    <source>
        <dbReference type="Pfam" id="PF20684"/>
    </source>
</evidence>
<feature type="domain" description="Rhodopsin" evidence="7">
    <location>
        <begin position="2"/>
        <end position="135"/>
    </location>
</feature>
<evidence type="ECO:0000256" key="2">
    <source>
        <dbReference type="ARBA" id="ARBA00022692"/>
    </source>
</evidence>
<dbReference type="AlphaFoldDB" id="A0A423WFG3"/>
<keyword evidence="3 6" id="KW-1133">Transmembrane helix</keyword>
<comment type="caution">
    <text evidence="8">The sequence shown here is derived from an EMBL/GenBank/DDBJ whole genome shotgun (WGS) entry which is preliminary data.</text>
</comment>
<dbReference type="PANTHER" id="PTHR33048">
    <property type="entry name" value="PTH11-LIKE INTEGRAL MEMBRANE PROTEIN (AFU_ORTHOLOGUE AFUA_5G11245)"/>
    <property type="match status" value="1"/>
</dbReference>
<proteinExistence type="inferred from homology"/>
<dbReference type="STRING" id="356882.A0A423WFG3"/>
<dbReference type="Pfam" id="PF20684">
    <property type="entry name" value="Fung_rhodopsin"/>
    <property type="match status" value="1"/>
</dbReference>
<gene>
    <name evidence="8" type="ORF">VMCG_05528</name>
</gene>
<dbReference type="PANTHER" id="PTHR33048:SF96">
    <property type="entry name" value="INTEGRAL MEMBRANE PROTEIN"/>
    <property type="match status" value="1"/>
</dbReference>
<dbReference type="GO" id="GO:0016020">
    <property type="term" value="C:membrane"/>
    <property type="evidence" value="ECO:0007669"/>
    <property type="project" value="UniProtKB-SubCell"/>
</dbReference>
<keyword evidence="2 6" id="KW-0812">Transmembrane</keyword>
<comment type="subcellular location">
    <subcellularLocation>
        <location evidence="1">Membrane</location>
        <topology evidence="1">Multi-pass membrane protein</topology>
    </subcellularLocation>
</comment>
<dbReference type="InterPro" id="IPR049326">
    <property type="entry name" value="Rhodopsin_dom_fungi"/>
</dbReference>
<accession>A0A423WFG3</accession>
<dbReference type="Proteomes" id="UP000283895">
    <property type="component" value="Unassembled WGS sequence"/>
</dbReference>
<feature type="transmembrane region" description="Helical" evidence="6">
    <location>
        <begin position="69"/>
        <end position="87"/>
    </location>
</feature>
<keyword evidence="9" id="KW-1185">Reference proteome</keyword>
<keyword evidence="4 6" id="KW-0472">Membrane</keyword>
<sequence length="254" mass="27236">MVAIILSTLGELITFLVRCDPSGGCKDSNQTIAILQWIGVAVFIALDIALAIVPIFIIRGLKMKKSLKLSTGLILGLGGIACLGAILRIPSQIEAVGKDGKNEMYKIGSFVLWSEIETGLGIIASCLPMMRKLLRSFDVEQPSVVPGKKAYYTPPNSEDSGQKAPKKVERLPYDSYMVPEYAQQTKGNWTQTSCSSDGATLALQPTYSSRAAVGTNSGGRAQNDWVGSNNSGSAHGLVQPMRDVDEVYLYGQAS</sequence>
<comment type="similarity">
    <text evidence="5">Belongs to the SAT4 family.</text>
</comment>
<dbReference type="EMBL" id="LKEA01000018">
    <property type="protein sequence ID" value="ROW01998.1"/>
    <property type="molecule type" value="Genomic_DNA"/>
</dbReference>
<evidence type="ECO:0000256" key="6">
    <source>
        <dbReference type="SAM" id="Phobius"/>
    </source>
</evidence>
<evidence type="ECO:0000313" key="8">
    <source>
        <dbReference type="EMBL" id="ROW01998.1"/>
    </source>
</evidence>
<dbReference type="InterPro" id="IPR052337">
    <property type="entry name" value="SAT4-like"/>
</dbReference>
<protein>
    <recommendedName>
        <fullName evidence="7">Rhodopsin domain-containing protein</fullName>
    </recommendedName>
</protein>
<evidence type="ECO:0000256" key="4">
    <source>
        <dbReference type="ARBA" id="ARBA00023136"/>
    </source>
</evidence>
<evidence type="ECO:0000313" key="9">
    <source>
        <dbReference type="Proteomes" id="UP000283895"/>
    </source>
</evidence>
<evidence type="ECO:0000256" key="5">
    <source>
        <dbReference type="ARBA" id="ARBA00038359"/>
    </source>
</evidence>
<organism evidence="8 9">
    <name type="scientific">Cytospora schulzeri</name>
    <dbReference type="NCBI Taxonomy" id="448051"/>
    <lineage>
        <taxon>Eukaryota</taxon>
        <taxon>Fungi</taxon>
        <taxon>Dikarya</taxon>
        <taxon>Ascomycota</taxon>
        <taxon>Pezizomycotina</taxon>
        <taxon>Sordariomycetes</taxon>
        <taxon>Sordariomycetidae</taxon>
        <taxon>Diaporthales</taxon>
        <taxon>Cytosporaceae</taxon>
        <taxon>Cytospora</taxon>
    </lineage>
</organism>
<evidence type="ECO:0000256" key="3">
    <source>
        <dbReference type="ARBA" id="ARBA00022989"/>
    </source>
</evidence>
<evidence type="ECO:0000256" key="1">
    <source>
        <dbReference type="ARBA" id="ARBA00004141"/>
    </source>
</evidence>
<feature type="transmembrane region" description="Helical" evidence="6">
    <location>
        <begin position="35"/>
        <end position="57"/>
    </location>
</feature>
<name>A0A423WFG3_9PEZI</name>
<dbReference type="OrthoDB" id="5393606at2759"/>